<evidence type="ECO:0000313" key="3">
    <source>
        <dbReference type="Proteomes" id="UP001392437"/>
    </source>
</evidence>
<keyword evidence="1" id="KW-0732">Signal</keyword>
<dbReference type="AlphaFoldDB" id="A0AAW0QH17"/>
<gene>
    <name evidence="2" type="ORF">PG999_012391</name>
</gene>
<name>A0AAW0QH17_9PEZI</name>
<accession>A0AAW0QH17</accession>
<dbReference type="Proteomes" id="UP001392437">
    <property type="component" value="Unassembled WGS sequence"/>
</dbReference>
<evidence type="ECO:0000313" key="2">
    <source>
        <dbReference type="EMBL" id="KAK8102017.1"/>
    </source>
</evidence>
<proteinExistence type="predicted"/>
<protein>
    <submittedName>
        <fullName evidence="2">Uncharacterized protein</fullName>
    </submittedName>
</protein>
<organism evidence="2 3">
    <name type="scientific">Apiospora kogelbergensis</name>
    <dbReference type="NCBI Taxonomy" id="1337665"/>
    <lineage>
        <taxon>Eukaryota</taxon>
        <taxon>Fungi</taxon>
        <taxon>Dikarya</taxon>
        <taxon>Ascomycota</taxon>
        <taxon>Pezizomycotina</taxon>
        <taxon>Sordariomycetes</taxon>
        <taxon>Xylariomycetidae</taxon>
        <taxon>Amphisphaeriales</taxon>
        <taxon>Apiosporaceae</taxon>
        <taxon>Apiospora</taxon>
    </lineage>
</organism>
<dbReference type="EMBL" id="JAQQWP010000009">
    <property type="protein sequence ID" value="KAK8102017.1"/>
    <property type="molecule type" value="Genomic_DNA"/>
</dbReference>
<evidence type="ECO:0000256" key="1">
    <source>
        <dbReference type="SAM" id="SignalP"/>
    </source>
</evidence>
<reference evidence="2 3" key="1">
    <citation type="submission" date="2023-01" db="EMBL/GenBank/DDBJ databases">
        <title>Analysis of 21 Apiospora genomes using comparative genomics revels a genus with tremendous synthesis potential of carbohydrate active enzymes and secondary metabolites.</title>
        <authorList>
            <person name="Sorensen T."/>
        </authorList>
    </citation>
    <scope>NUCLEOTIDE SEQUENCE [LARGE SCALE GENOMIC DNA]</scope>
    <source>
        <strain evidence="2 3">CBS 117206</strain>
    </source>
</reference>
<sequence length="107" mass="11739">MVQFAHLAAVLVTALAGVVTADNCHGGLYYCGSVLNTKGNPIYLKYFRNYYNDIIQSLENAHQATDQAHVNDSLFYCKGPDDIPFQRFCGSGKCVNGGQDHNDSCED</sequence>
<comment type="caution">
    <text evidence="2">The sequence shown here is derived from an EMBL/GenBank/DDBJ whole genome shotgun (WGS) entry which is preliminary data.</text>
</comment>
<feature type="signal peptide" evidence="1">
    <location>
        <begin position="1"/>
        <end position="21"/>
    </location>
</feature>
<feature type="chain" id="PRO_5043396207" evidence="1">
    <location>
        <begin position="22"/>
        <end position="107"/>
    </location>
</feature>
<keyword evidence="3" id="KW-1185">Reference proteome</keyword>